<accession>A0ABP0M2V6</accession>
<organism evidence="11 12">
    <name type="scientific">Durusdinium trenchii</name>
    <dbReference type="NCBI Taxonomy" id="1381693"/>
    <lineage>
        <taxon>Eukaryota</taxon>
        <taxon>Sar</taxon>
        <taxon>Alveolata</taxon>
        <taxon>Dinophyceae</taxon>
        <taxon>Suessiales</taxon>
        <taxon>Symbiodiniaceae</taxon>
        <taxon>Durusdinium</taxon>
    </lineage>
</organism>
<evidence type="ECO:0000256" key="3">
    <source>
        <dbReference type="ARBA" id="ARBA00022692"/>
    </source>
</evidence>
<dbReference type="InterPro" id="IPR027417">
    <property type="entry name" value="P-loop_NTPase"/>
</dbReference>
<evidence type="ECO:0000256" key="8">
    <source>
        <dbReference type="SAM" id="Phobius"/>
    </source>
</evidence>
<comment type="subcellular location">
    <subcellularLocation>
        <location evidence="1">Membrane</location>
        <topology evidence="1">Multi-pass membrane protein</topology>
    </subcellularLocation>
</comment>
<dbReference type="Proteomes" id="UP001642464">
    <property type="component" value="Unassembled WGS sequence"/>
</dbReference>
<dbReference type="InterPro" id="IPR017871">
    <property type="entry name" value="ABC_transporter-like_CS"/>
</dbReference>
<dbReference type="PANTHER" id="PTHR48041">
    <property type="entry name" value="ABC TRANSPORTER G FAMILY MEMBER 28"/>
    <property type="match status" value="1"/>
</dbReference>
<feature type="transmembrane region" description="Helical" evidence="8">
    <location>
        <begin position="900"/>
        <end position="923"/>
    </location>
</feature>
<evidence type="ECO:0000256" key="6">
    <source>
        <dbReference type="SAM" id="Coils"/>
    </source>
</evidence>
<feature type="transmembrane region" description="Helical" evidence="8">
    <location>
        <begin position="960"/>
        <end position="979"/>
    </location>
</feature>
<proteinExistence type="predicted"/>
<keyword evidence="12" id="KW-1185">Reference proteome</keyword>
<reference evidence="11 12" key="1">
    <citation type="submission" date="2024-02" db="EMBL/GenBank/DDBJ databases">
        <authorList>
            <person name="Chen Y."/>
            <person name="Shah S."/>
            <person name="Dougan E. K."/>
            <person name="Thang M."/>
            <person name="Chan C."/>
        </authorList>
    </citation>
    <scope>NUCLEOTIDE SEQUENCE [LARGE SCALE GENOMIC DNA]</scope>
</reference>
<keyword evidence="3 8" id="KW-0812">Transmembrane</keyword>
<dbReference type="SUPFAM" id="SSF52540">
    <property type="entry name" value="P-loop containing nucleoside triphosphate hydrolases"/>
    <property type="match status" value="1"/>
</dbReference>
<feature type="domain" description="ABC transporter" evidence="9">
    <location>
        <begin position="2"/>
        <end position="126"/>
    </location>
</feature>
<feature type="domain" description="ABC transporter family G" evidence="10">
    <location>
        <begin position="155"/>
        <end position="237"/>
    </location>
</feature>
<feature type="region of interest" description="Disordered" evidence="7">
    <location>
        <begin position="602"/>
        <end position="621"/>
    </location>
</feature>
<feature type="transmembrane region" description="Helical" evidence="8">
    <location>
        <begin position="1057"/>
        <end position="1077"/>
    </location>
</feature>
<evidence type="ECO:0000256" key="5">
    <source>
        <dbReference type="ARBA" id="ARBA00023136"/>
    </source>
</evidence>
<gene>
    <name evidence="11" type="ORF">SCF082_LOCUS25497</name>
</gene>
<keyword evidence="5 8" id="KW-0472">Membrane</keyword>
<feature type="region of interest" description="Disordered" evidence="7">
    <location>
        <begin position="647"/>
        <end position="701"/>
    </location>
</feature>
<keyword evidence="2" id="KW-0813">Transport</keyword>
<dbReference type="Pfam" id="PF19055">
    <property type="entry name" value="ABC2_membrane_7"/>
    <property type="match status" value="2"/>
</dbReference>
<evidence type="ECO:0000313" key="11">
    <source>
        <dbReference type="EMBL" id="CAK9045022.1"/>
    </source>
</evidence>
<keyword evidence="4 8" id="KW-1133">Transmembrane helix</keyword>
<name>A0ABP0M2V6_9DINO</name>
<keyword evidence="6" id="KW-0175">Coiled coil</keyword>
<evidence type="ECO:0000256" key="4">
    <source>
        <dbReference type="ARBA" id="ARBA00022989"/>
    </source>
</evidence>
<feature type="coiled-coil region" evidence="6">
    <location>
        <begin position="229"/>
        <end position="266"/>
    </location>
</feature>
<dbReference type="PROSITE" id="PS00211">
    <property type="entry name" value="ABC_TRANSPORTER_1"/>
    <property type="match status" value="1"/>
</dbReference>
<evidence type="ECO:0000259" key="9">
    <source>
        <dbReference type="Pfam" id="PF00005"/>
    </source>
</evidence>
<evidence type="ECO:0000256" key="7">
    <source>
        <dbReference type="SAM" id="MobiDB-lite"/>
    </source>
</evidence>
<dbReference type="InterPro" id="IPR003439">
    <property type="entry name" value="ABC_transporter-like_ATP-bd"/>
</dbReference>
<evidence type="ECO:0000256" key="2">
    <source>
        <dbReference type="ARBA" id="ARBA00022448"/>
    </source>
</evidence>
<feature type="compositionally biased region" description="Low complexity" evidence="7">
    <location>
        <begin position="688"/>
        <end position="701"/>
    </location>
</feature>
<dbReference type="InterPro" id="IPR050352">
    <property type="entry name" value="ABCG_transporters"/>
</dbReference>
<sequence>MNVLCGKASYATASGVVRFNGQEGDFNDYKTVMGFVPQEDVVHEGLTVGEQIRFSADLRNAYDTDANTRKLIAEDVLKVMQLDGLQNSIVGGLEHRGISGGQRKRVSIGLELAADPTMLFLDEPTSGLDAASSLAIVQSLKRMSQLGMTSVLVVHQPRFSLFSLFDDVLLLGKGGRTVYFGPPKSAKLYFERLGFVMPKSENPADWFMDLISGEVPNQKIPHFVPEMLFDIWELNKDRVQRKAREAEQAMLEVDEWQELVNRLDDDWPRISYHNAPSAMDPRREGVMREEDFVRLLKASVIDEEDDDSDVREAVSELLKRIGGPSACVATKKEVVEFLASLQGVVASDKELRRKPKAIAKKANKPPPPRLLVRTSPMSSPREEPEEKVEERARSAVGPGGRRLPTMILEEEDNAPKDVLVEPEPRKLSADPTHGAVCDEPSRMCSQAEDSADHIVETELIATTDFTNEEAGSETIYEYPKLVLAASERSEMQEVDDRSAAGALLPAKSSLSMATTSKSKARRPSEFVVFLAAGALSADFHQENDMLTVKFVGEGGTIEAWNMANPGLKLKKADHIVQVNHVYGAAEDMMEELLKLQASTLTVRAREHRRPSRRSEAEDCGSLTLLRQHSGSGSAHAIPRLNLQQAPSQALQVAGPRGLHGSLSEELKASSLSPSKAHWGRRWKESSEGEGSSCSHTSSEYSSAIGEVPRQALVRSIEEATLRKLSPRTRSVWSRRIDPNDAIAKQRVALADSPSCSEFTVIPSSDKLSWEVADGHARRSARSLKTTKSFTSAHNLRKHARNSKPPGFRRQLFMLLHRGSIQWWRHSWHRGLFLFVISGSSAILGLMDTFVVKEKEWQILPFLNLHTTLALLTAVFCLNVFSADRPVFWRERESGLNISAFFLSKILINTLDVLLQCFLLAAIYYMIRQPVISFELYFMPFVLVSFAASGLGYAVSTTFPVAHGPFVVAIIIFVVCGLLGHPLRVETMADGAVLEVIMDFLSITRWSVAYYWNNYSNHLDESSFRSDPATWQAIQGIEAIYEKPTLVSKFICGLRSEIFFLILMSVAWTFISYLALWLSGHQWHKKAQPWKQRASRAWSFVARLARLRLRREEPQASSSQDTDLV</sequence>
<feature type="region of interest" description="Disordered" evidence="7">
    <location>
        <begin position="355"/>
        <end position="402"/>
    </location>
</feature>
<dbReference type="InterPro" id="IPR043926">
    <property type="entry name" value="ABCG_dom"/>
</dbReference>
<feature type="domain" description="ABC transporter family G" evidence="10">
    <location>
        <begin position="796"/>
        <end position="1006"/>
    </location>
</feature>
<protein>
    <submittedName>
        <fullName evidence="11">ABC transporter G family member 25 (OsABCG25) (Putative white-brown complex homolog protein 26) (OsWBC26)</fullName>
    </submittedName>
</protein>
<dbReference type="Gene3D" id="3.40.50.300">
    <property type="entry name" value="P-loop containing nucleotide triphosphate hydrolases"/>
    <property type="match status" value="1"/>
</dbReference>
<feature type="transmembrane region" description="Helical" evidence="8">
    <location>
        <begin position="827"/>
        <end position="846"/>
    </location>
</feature>
<evidence type="ECO:0000256" key="1">
    <source>
        <dbReference type="ARBA" id="ARBA00004141"/>
    </source>
</evidence>
<dbReference type="EMBL" id="CAXAMM010019125">
    <property type="protein sequence ID" value="CAK9045022.1"/>
    <property type="molecule type" value="Genomic_DNA"/>
</dbReference>
<evidence type="ECO:0000259" key="10">
    <source>
        <dbReference type="Pfam" id="PF19055"/>
    </source>
</evidence>
<evidence type="ECO:0000313" key="12">
    <source>
        <dbReference type="Proteomes" id="UP001642464"/>
    </source>
</evidence>
<comment type="caution">
    <text evidence="11">The sequence shown here is derived from an EMBL/GenBank/DDBJ whole genome shotgun (WGS) entry which is preliminary data.</text>
</comment>
<dbReference type="PANTHER" id="PTHR48041:SF91">
    <property type="entry name" value="ABC TRANSPORTER G FAMILY MEMBER 28"/>
    <property type="match status" value="1"/>
</dbReference>
<feature type="transmembrane region" description="Helical" evidence="8">
    <location>
        <begin position="858"/>
        <end position="880"/>
    </location>
</feature>
<feature type="compositionally biased region" description="Basic and acidic residues" evidence="7">
    <location>
        <begin position="380"/>
        <end position="393"/>
    </location>
</feature>
<feature type="transmembrane region" description="Helical" evidence="8">
    <location>
        <begin position="935"/>
        <end position="954"/>
    </location>
</feature>
<dbReference type="Pfam" id="PF00005">
    <property type="entry name" value="ABC_tran"/>
    <property type="match status" value="1"/>
</dbReference>